<dbReference type="PIRSF" id="PIRSF006066">
    <property type="entry name" value="HI0050"/>
    <property type="match status" value="1"/>
</dbReference>
<evidence type="ECO:0000256" key="3">
    <source>
        <dbReference type="ARBA" id="ARBA00022519"/>
    </source>
</evidence>
<dbReference type="PANTHER" id="PTHR33362:SF7">
    <property type="entry name" value="SLL1103 PROTEIN"/>
    <property type="match status" value="1"/>
</dbReference>
<feature type="transmembrane region" description="Helical" evidence="7">
    <location>
        <begin position="305"/>
        <end position="326"/>
    </location>
</feature>
<keyword evidence="6 7" id="KW-0472">Membrane</keyword>
<feature type="transmembrane region" description="Helical" evidence="7">
    <location>
        <begin position="131"/>
        <end position="157"/>
    </location>
</feature>
<evidence type="ECO:0000256" key="1">
    <source>
        <dbReference type="ARBA" id="ARBA00004429"/>
    </source>
</evidence>
<keyword evidence="4 7" id="KW-0812">Transmembrane</keyword>
<sequence length="429" mass="45621">MVGAIAVLLIMGLPLAFVTGAVAMTVAVSEFGLSGLFLIESRITSLVREFVLVAVPMFILMASVLERSGVARDLYRAMHILAGGLRGGLAIQTMVVAVLMAAMTGIIGGEIILLGLVALPQMLRLNYDRGLAIGTICAGGSLGTMIPPSIVLIIYGLTAGVDIGQLFVATVMPGLLLASIYVGYIIVRCQLNPELGPPAPLEERQLPREEKLRLIIGLSLPLGVAASVLGSIYLGIASVTEAAGMGALGAIISAGVRRELSWTMLREALYQTMNTCGMLLWITFGATALIGIYNRMGGDTFVEGLITGLPLGPLAIIVVMMAILIILGMFMDWIGICLLTMPIFVPVVITLGYNPIWFGILFCMNMQISYLTPPFGPAAFYLKGVAPPGIKLGHIYNAMWPFIALQACGLVLVLFFPEIALWLPAQLRN</sequence>
<dbReference type="InterPro" id="IPR010656">
    <property type="entry name" value="DctM"/>
</dbReference>
<protein>
    <recommendedName>
        <fullName evidence="7">TRAP transporter large permease protein</fullName>
    </recommendedName>
</protein>
<evidence type="ECO:0000256" key="6">
    <source>
        <dbReference type="ARBA" id="ARBA00023136"/>
    </source>
</evidence>
<feature type="transmembrane region" description="Helical" evidence="7">
    <location>
        <begin position="6"/>
        <end position="39"/>
    </location>
</feature>
<keyword evidence="7" id="KW-0813">Transport</keyword>
<feature type="transmembrane region" description="Helical" evidence="7">
    <location>
        <begin position="333"/>
        <end position="353"/>
    </location>
</feature>
<dbReference type="AlphaFoldDB" id="A0A2P0QJB2"/>
<dbReference type="GO" id="GO:0022857">
    <property type="term" value="F:transmembrane transporter activity"/>
    <property type="evidence" value="ECO:0007669"/>
    <property type="project" value="UniProtKB-UniRule"/>
</dbReference>
<name>A0A2P0QJB2_9PROT</name>
<evidence type="ECO:0000313" key="9">
    <source>
        <dbReference type="EMBL" id="ART90559.1"/>
    </source>
</evidence>
<dbReference type="GO" id="GO:0005886">
    <property type="term" value="C:plasma membrane"/>
    <property type="evidence" value="ECO:0007669"/>
    <property type="project" value="UniProtKB-SubCell"/>
</dbReference>
<feature type="transmembrane region" description="Helical" evidence="7">
    <location>
        <begin position="214"/>
        <end position="236"/>
    </location>
</feature>
<evidence type="ECO:0000256" key="5">
    <source>
        <dbReference type="ARBA" id="ARBA00022989"/>
    </source>
</evidence>
<dbReference type="InterPro" id="IPR004681">
    <property type="entry name" value="TRAP_DctM"/>
</dbReference>
<feature type="transmembrane region" description="Helical" evidence="7">
    <location>
        <begin position="94"/>
        <end position="119"/>
    </location>
</feature>
<keyword evidence="2" id="KW-1003">Cell membrane</keyword>
<comment type="caution">
    <text evidence="7">Lacks conserved residue(s) required for the propagation of feature annotation.</text>
</comment>
<dbReference type="PANTHER" id="PTHR33362">
    <property type="entry name" value="SIALIC ACID TRAP TRANSPORTER PERMEASE PROTEIN SIAT-RELATED"/>
    <property type="match status" value="1"/>
</dbReference>
<feature type="transmembrane region" description="Helical" evidence="7">
    <location>
        <begin position="272"/>
        <end position="293"/>
    </location>
</feature>
<comment type="subunit">
    <text evidence="7">The complex comprises the extracytoplasmic solute receptor protein and the two transmembrane proteins.</text>
</comment>
<keyword evidence="5 7" id="KW-1133">Transmembrane helix</keyword>
<feature type="domain" description="TRAP C4-dicarboxylate transport system permease DctM subunit" evidence="8">
    <location>
        <begin position="3"/>
        <end position="419"/>
    </location>
</feature>
<feature type="transmembrane region" description="Helical" evidence="7">
    <location>
        <begin position="359"/>
        <end position="382"/>
    </location>
</feature>
<dbReference type="EMBL" id="KY400105">
    <property type="protein sequence ID" value="ART90559.1"/>
    <property type="molecule type" value="Genomic_DNA"/>
</dbReference>
<proteinExistence type="inferred from homology"/>
<dbReference type="NCBIfam" id="TIGR00786">
    <property type="entry name" value="dctM"/>
    <property type="match status" value="1"/>
</dbReference>
<evidence type="ECO:0000256" key="2">
    <source>
        <dbReference type="ARBA" id="ARBA00022475"/>
    </source>
</evidence>
<evidence type="ECO:0000256" key="4">
    <source>
        <dbReference type="ARBA" id="ARBA00022692"/>
    </source>
</evidence>
<feature type="transmembrane region" description="Helical" evidence="7">
    <location>
        <begin position="163"/>
        <end position="187"/>
    </location>
</feature>
<feature type="transmembrane region" description="Helical" evidence="7">
    <location>
        <begin position="402"/>
        <end position="423"/>
    </location>
</feature>
<accession>A0A2P0QJB2</accession>
<evidence type="ECO:0000259" key="8">
    <source>
        <dbReference type="Pfam" id="PF06808"/>
    </source>
</evidence>
<comment type="similarity">
    <text evidence="7">Belongs to the TRAP transporter large permease family.</text>
</comment>
<evidence type="ECO:0000256" key="7">
    <source>
        <dbReference type="RuleBase" id="RU369079"/>
    </source>
</evidence>
<dbReference type="Pfam" id="PF06808">
    <property type="entry name" value="DctM"/>
    <property type="match status" value="1"/>
</dbReference>
<comment type="subcellular location">
    <subcellularLocation>
        <location evidence="1 7">Cell inner membrane</location>
        <topology evidence="1 7">Multi-pass membrane protein</topology>
    </subcellularLocation>
</comment>
<keyword evidence="3 7" id="KW-0997">Cell inner membrane</keyword>
<comment type="function">
    <text evidence="7">Part of the tripartite ATP-independent periplasmic (TRAP) transport system.</text>
</comment>
<organism evidence="9">
    <name type="scientific">uncultured Pseudomonadota bacterium</name>
    <dbReference type="NCBI Taxonomy" id="153809"/>
    <lineage>
        <taxon>Bacteria</taxon>
        <taxon>Pseudomonadati</taxon>
        <taxon>Pseudomonadota</taxon>
        <taxon>environmental samples</taxon>
    </lineage>
</organism>
<reference evidence="9" key="1">
    <citation type="submission" date="2016-12" db="EMBL/GenBank/DDBJ databases">
        <title>Arsenic respiratory pathways in the anoxic pelagic waters of the Pacific Ocean.</title>
        <authorList>
            <person name="Saunders J.K."/>
            <person name="Fuchsman C.A."/>
            <person name="McKay C."/>
            <person name="Rocap G."/>
        </authorList>
    </citation>
    <scope>NUCLEOTIDE SEQUENCE</scope>
</reference>